<sequence>MPQTTLGWREWVTLPALGINGIKAKIDTGARSSSLHAFDIQAIEVDGEQWVEFKVNPQQHETTELVACRAPIKDYRQVTDSGGHRSMRYVIETSICIGGEQFLAEMTLADRSQMLFRMLLGRTAMKNRYIVDPSRSYCASQKPAKSPSQIVPS</sequence>
<gene>
    <name evidence="2" type="ORF">AZF00_17120</name>
</gene>
<dbReference type="Proteomes" id="UP000074119">
    <property type="component" value="Chromosome"/>
</dbReference>
<dbReference type="SUPFAM" id="SSF50630">
    <property type="entry name" value="Acid proteases"/>
    <property type="match status" value="1"/>
</dbReference>
<dbReference type="Pfam" id="PF05618">
    <property type="entry name" value="Zn_protease"/>
    <property type="match status" value="1"/>
</dbReference>
<dbReference type="EMBL" id="CP014544">
    <property type="protein sequence ID" value="AMO69916.1"/>
    <property type="molecule type" value="Genomic_DNA"/>
</dbReference>
<evidence type="ECO:0000313" key="3">
    <source>
        <dbReference type="Proteomes" id="UP000074119"/>
    </source>
</evidence>
<dbReference type="Gene3D" id="2.40.70.10">
    <property type="entry name" value="Acid Proteases"/>
    <property type="match status" value="1"/>
</dbReference>
<dbReference type="InterPro" id="IPR008503">
    <property type="entry name" value="Asp_endopeptidase"/>
</dbReference>
<dbReference type="PANTHER" id="PTHR38037">
    <property type="entry name" value="ZN_PROTEASE DOMAIN-CONTAINING PROTEIN"/>
    <property type="match status" value="1"/>
</dbReference>
<dbReference type="STRING" id="1470434.AZF00_17120"/>
<proteinExistence type="predicted"/>
<reference evidence="2 3" key="1">
    <citation type="submission" date="2015-12" db="EMBL/GenBank/DDBJ databases">
        <authorList>
            <person name="Shamseldin A."/>
            <person name="Moawad H."/>
            <person name="Abd El-Rahim W.M."/>
            <person name="Sadowsky M.J."/>
        </authorList>
    </citation>
    <scope>NUCLEOTIDE SEQUENCE [LARGE SCALE GENOMIC DNA]</scope>
    <source>
        <strain evidence="2 3">SM2</strain>
    </source>
</reference>
<dbReference type="AlphaFoldDB" id="A0A127M9M9"/>
<name>A0A127M9M9_9GAMM</name>
<organism evidence="2 3">
    <name type="scientific">Zhongshania aliphaticivorans</name>
    <dbReference type="NCBI Taxonomy" id="1470434"/>
    <lineage>
        <taxon>Bacteria</taxon>
        <taxon>Pseudomonadati</taxon>
        <taxon>Pseudomonadota</taxon>
        <taxon>Gammaproteobacteria</taxon>
        <taxon>Cellvibrionales</taxon>
        <taxon>Spongiibacteraceae</taxon>
        <taxon>Zhongshania</taxon>
    </lineage>
</organism>
<dbReference type="KEGG" id="zal:AZF00_17120"/>
<protein>
    <submittedName>
        <fullName evidence="2">Ribosomal protein S6 modification protein</fullName>
    </submittedName>
</protein>
<evidence type="ECO:0000259" key="1">
    <source>
        <dbReference type="Pfam" id="PF05618"/>
    </source>
</evidence>
<dbReference type="PANTHER" id="PTHR38037:SF2">
    <property type="entry name" value="ATP-DEPENDENT ZINC PROTEASE DOMAIN-CONTAINING PROTEIN-RELATED"/>
    <property type="match status" value="1"/>
</dbReference>
<dbReference type="InterPro" id="IPR021109">
    <property type="entry name" value="Peptidase_aspartic_dom_sf"/>
</dbReference>
<evidence type="ECO:0000313" key="2">
    <source>
        <dbReference type="EMBL" id="AMO69916.1"/>
    </source>
</evidence>
<feature type="domain" description="Retropepsin-like aspartic endopeptidase" evidence="1">
    <location>
        <begin position="6"/>
        <end position="140"/>
    </location>
</feature>
<dbReference type="RefSeq" id="WP_050985224.1">
    <property type="nucleotide sequence ID" value="NZ_CP014544.1"/>
</dbReference>
<accession>A0A127M9M9</accession>